<name>A0A9N9A1R7_9GLOM</name>
<dbReference type="EMBL" id="CAJVPI010000293">
    <property type="protein sequence ID" value="CAG8514683.1"/>
    <property type="molecule type" value="Genomic_DNA"/>
</dbReference>
<dbReference type="PANTHER" id="PTHR31544:SF2">
    <property type="entry name" value="AIG2-LIKE PROTEIN D"/>
    <property type="match status" value="1"/>
</dbReference>
<dbReference type="InterPro" id="IPR036568">
    <property type="entry name" value="GGCT-like_sf"/>
</dbReference>
<evidence type="ECO:0000259" key="5">
    <source>
        <dbReference type="Pfam" id="PF06094"/>
    </source>
</evidence>
<dbReference type="SUPFAM" id="SSF110857">
    <property type="entry name" value="Gamma-glutamyl cyclotransferase-like"/>
    <property type="match status" value="1"/>
</dbReference>
<gene>
    <name evidence="6" type="ORF">PBRASI_LOCUS3301</name>
</gene>
<dbReference type="OrthoDB" id="426718at2759"/>
<dbReference type="AlphaFoldDB" id="A0A9N9A1R7"/>
<dbReference type="GO" id="GO:0016740">
    <property type="term" value="F:transferase activity"/>
    <property type="evidence" value="ECO:0007669"/>
    <property type="project" value="UniProtKB-KW"/>
</dbReference>
<dbReference type="InterPro" id="IPR009288">
    <property type="entry name" value="AIG2-like_dom"/>
</dbReference>
<dbReference type="Pfam" id="PF05063">
    <property type="entry name" value="MT-A70"/>
    <property type="match status" value="1"/>
</dbReference>
<keyword evidence="2" id="KW-0808">Transferase</keyword>
<reference evidence="6" key="1">
    <citation type="submission" date="2021-06" db="EMBL/GenBank/DDBJ databases">
        <authorList>
            <person name="Kallberg Y."/>
            <person name="Tangrot J."/>
            <person name="Rosling A."/>
        </authorList>
    </citation>
    <scope>NUCLEOTIDE SEQUENCE</scope>
    <source>
        <strain evidence="6">BR232B</strain>
    </source>
</reference>
<accession>A0A9N9A1R7</accession>
<evidence type="ECO:0000313" key="7">
    <source>
        <dbReference type="Proteomes" id="UP000789739"/>
    </source>
</evidence>
<dbReference type="InterPro" id="IPR045038">
    <property type="entry name" value="AIG2-like"/>
</dbReference>
<keyword evidence="7" id="KW-1185">Reference proteome</keyword>
<evidence type="ECO:0000256" key="3">
    <source>
        <dbReference type="ARBA" id="ARBA00030602"/>
    </source>
</evidence>
<dbReference type="PROSITE" id="PS51143">
    <property type="entry name" value="MT_A70"/>
    <property type="match status" value="1"/>
</dbReference>
<evidence type="ECO:0000256" key="1">
    <source>
        <dbReference type="ARBA" id="ARBA00008861"/>
    </source>
</evidence>
<feature type="domain" description="Gamma-glutamylcyclotransferase AIG2-like" evidence="5">
    <location>
        <begin position="6"/>
        <end position="104"/>
    </location>
</feature>
<dbReference type="InterPro" id="IPR007757">
    <property type="entry name" value="MT-A70-like"/>
</dbReference>
<dbReference type="Gene3D" id="3.10.490.10">
    <property type="entry name" value="Gamma-glutamyl cyclotransferase-like"/>
    <property type="match status" value="1"/>
</dbReference>
<dbReference type="PANTHER" id="PTHR31544">
    <property type="entry name" value="AIG2-LIKE PROTEIN D"/>
    <property type="match status" value="1"/>
</dbReference>
<proteinExistence type="inferred from homology"/>
<protein>
    <recommendedName>
        <fullName evidence="3">Putative gamma-glutamylcyclotransferase</fullName>
    </recommendedName>
</protein>
<evidence type="ECO:0000313" key="6">
    <source>
        <dbReference type="EMBL" id="CAG8514683.1"/>
    </source>
</evidence>
<comment type="caution">
    <text evidence="6">The sequence shown here is derived from an EMBL/GenBank/DDBJ whole genome shotgun (WGS) entry which is preliminary data.</text>
</comment>
<comment type="similarity">
    <text evidence="1">Belongs to the gamma-glutamylcyclotransferase family.</text>
</comment>
<dbReference type="Proteomes" id="UP000789739">
    <property type="component" value="Unassembled WGS sequence"/>
</dbReference>
<dbReference type="InterPro" id="IPR013024">
    <property type="entry name" value="GGCT-like"/>
</dbReference>
<organism evidence="6 7">
    <name type="scientific">Paraglomus brasilianum</name>
    <dbReference type="NCBI Taxonomy" id="144538"/>
    <lineage>
        <taxon>Eukaryota</taxon>
        <taxon>Fungi</taxon>
        <taxon>Fungi incertae sedis</taxon>
        <taxon>Mucoromycota</taxon>
        <taxon>Glomeromycotina</taxon>
        <taxon>Glomeromycetes</taxon>
        <taxon>Paraglomerales</taxon>
        <taxon>Paraglomeraceae</taxon>
        <taxon>Paraglomus</taxon>
    </lineage>
</organism>
<evidence type="ECO:0000256" key="2">
    <source>
        <dbReference type="ARBA" id="ARBA00022679"/>
    </source>
</evidence>
<dbReference type="CDD" id="cd06661">
    <property type="entry name" value="GGCT_like"/>
    <property type="match status" value="1"/>
</dbReference>
<sequence length="645" mass="74727">MGDFSCFFYGTLIFTQILRRVITEGQSLKESDVVFGPVIPAVLKGYRRHKVFNAVYPAIIKGSENDETRGVLVSGLTSQDISRLDLFEGHVSQSTHTLYDESRVIYNQQFPKSQYFTVFHPRDNHFRVSQQYVRTDVEVLIIEEAKRNSFHSDPDLVDSDVDVIYTPPPRERLVPAQTYVWNDAPALLEKDDWDPEEFQTNMKKCAKKFVSISSALLSLIVMSGRILRQRRQRNPYLSTASNAHYVGYVEDDESVEAIMKKFEELERLQVEFAAAKPRDSAHSPSPAQTENENLTEAQLEEVFKRTSIFTIKSATFLPSTEDADDLELWRIEVEDGNTAEFEEEDDYLAVDDAFWDEEFGTSSSRQRRTKADKSERRRGIGREIILQRYKVMQVKLQDRNGNYFTVKKKVSNVNPALPTYIRIPSLPVPLSWAHTILPPTDEIKDGHGSRYYEADILTMNLLRLGKNFQAALIDPPLILPGESPSPHKITLSQFASLNITKIIPVGFLFIWVEKEYLPDIIQIADKWHFRYVENFCWVKKHINNQIVKMPYKYFRKSKLTLLVFRKEGDIELRHQRNPDCCFDFVKPRTEDMLTEEKPRIIYDIIETLLPQAAYSAENSNGDRLIELWGKKGRRRQGWTSVVQRI</sequence>
<evidence type="ECO:0000256" key="4">
    <source>
        <dbReference type="PROSITE-ProRule" id="PRU00489"/>
    </source>
</evidence>
<dbReference type="Pfam" id="PF06094">
    <property type="entry name" value="GGACT"/>
    <property type="match status" value="1"/>
</dbReference>
<comment type="similarity">
    <text evidence="4">Belongs to the MT-A70-like family.</text>
</comment>